<dbReference type="GO" id="GO:0016833">
    <property type="term" value="F:oxo-acid-lyase activity"/>
    <property type="evidence" value="ECO:0007669"/>
    <property type="project" value="UniProtKB-ARBA"/>
</dbReference>
<dbReference type="Pfam" id="PF13714">
    <property type="entry name" value="PEP_mutase"/>
    <property type="match status" value="1"/>
</dbReference>
<dbReference type="CDD" id="cd00377">
    <property type="entry name" value="ICL_PEPM"/>
    <property type="match status" value="1"/>
</dbReference>
<keyword evidence="2" id="KW-1185">Reference proteome</keyword>
<gene>
    <name evidence="1" type="ORF">GIS00_00360</name>
</gene>
<evidence type="ECO:0000313" key="2">
    <source>
        <dbReference type="Proteomes" id="UP000460221"/>
    </source>
</evidence>
<organism evidence="1 2">
    <name type="scientific">Nakamurella alba</name>
    <dbReference type="NCBI Taxonomy" id="2665158"/>
    <lineage>
        <taxon>Bacteria</taxon>
        <taxon>Bacillati</taxon>
        <taxon>Actinomycetota</taxon>
        <taxon>Actinomycetes</taxon>
        <taxon>Nakamurellales</taxon>
        <taxon>Nakamurellaceae</taxon>
        <taxon>Nakamurella</taxon>
    </lineage>
</organism>
<proteinExistence type="predicted"/>
<dbReference type="AlphaFoldDB" id="A0A7K1FHP7"/>
<dbReference type="EMBL" id="WLYK01000001">
    <property type="protein sequence ID" value="MTD12394.1"/>
    <property type="molecule type" value="Genomic_DNA"/>
</dbReference>
<dbReference type="SUPFAM" id="SSF51621">
    <property type="entry name" value="Phosphoenolpyruvate/pyruvate domain"/>
    <property type="match status" value="1"/>
</dbReference>
<dbReference type="InterPro" id="IPR039556">
    <property type="entry name" value="ICL/PEPM"/>
</dbReference>
<reference evidence="1 2" key="1">
    <citation type="submission" date="2019-11" db="EMBL/GenBank/DDBJ databases">
        <authorList>
            <person name="Jiang L.-Q."/>
        </authorList>
    </citation>
    <scope>NUCLEOTIDE SEQUENCE [LARGE SCALE GENOMIC DNA]</scope>
    <source>
        <strain evidence="1 2">YIM 132087</strain>
    </source>
</reference>
<name>A0A7K1FHP7_9ACTN</name>
<dbReference type="PANTHER" id="PTHR42905">
    <property type="entry name" value="PHOSPHOENOLPYRUVATE CARBOXYLASE"/>
    <property type="match status" value="1"/>
</dbReference>
<accession>A0A7K1FHP7</accession>
<dbReference type="PANTHER" id="PTHR42905:SF5">
    <property type="entry name" value="CARBOXYVINYL-CARBOXYPHOSPHONATE PHOSPHORYLMUTASE, CHLOROPLASTIC"/>
    <property type="match status" value="1"/>
</dbReference>
<evidence type="ECO:0000313" key="1">
    <source>
        <dbReference type="EMBL" id="MTD12394.1"/>
    </source>
</evidence>
<dbReference type="Gene3D" id="3.20.20.60">
    <property type="entry name" value="Phosphoenolpyruvate-binding domains"/>
    <property type="match status" value="1"/>
</dbReference>
<sequence>MFSSVTAAEKRQRLHDLVVRNVEDSRTTILPGMHDAFTAKIAAHAGAEAIFMTGAGVAASFLGVTDVGIMRMQDVADAAHNMAEAVDVPVVVDADDGYGEPVHVYRAVRELERAGIAGLHIEDQISPKRAPYFKSDELPYGLIPAEHMADKIRAAVDARQDPNLLILARCDARKVNGFDDLVQRCTVYLEAGADGLFPIPYMGPDAAQIRKDLADLHAAFPGVPMLQAAGDGMLAGYPPAAELPELGVHLSVYPVQSMCAVMKAVEDSMTRLLTDGSLDGWDGLASYDDCNKALDYDAYVSAHRRWTARV</sequence>
<dbReference type="Proteomes" id="UP000460221">
    <property type="component" value="Unassembled WGS sequence"/>
</dbReference>
<dbReference type="RefSeq" id="WP_154766469.1">
    <property type="nucleotide sequence ID" value="NZ_WLYK01000001.1"/>
</dbReference>
<comment type="caution">
    <text evidence="1">The sequence shown here is derived from an EMBL/GenBank/DDBJ whole genome shotgun (WGS) entry which is preliminary data.</text>
</comment>
<protein>
    <submittedName>
        <fullName evidence="1">Carboxyvinyl-carboxyphosphonate phosphorylmutase</fullName>
    </submittedName>
</protein>
<dbReference type="InterPro" id="IPR040442">
    <property type="entry name" value="Pyrv_kinase-like_dom_sf"/>
</dbReference>
<dbReference type="InterPro" id="IPR015813">
    <property type="entry name" value="Pyrv/PenolPyrv_kinase-like_dom"/>
</dbReference>